<evidence type="ECO:0000256" key="3">
    <source>
        <dbReference type="ARBA" id="ARBA00012438"/>
    </source>
</evidence>
<evidence type="ECO:0000256" key="13">
    <source>
        <dbReference type="ARBA" id="ARBA00023136"/>
    </source>
</evidence>
<evidence type="ECO:0000259" key="21">
    <source>
        <dbReference type="PROSITE" id="PS50894"/>
    </source>
</evidence>
<evidence type="ECO:0000256" key="6">
    <source>
        <dbReference type="ARBA" id="ARBA00022679"/>
    </source>
</evidence>
<comment type="catalytic activity">
    <reaction evidence="1">
        <text>ATP + protein L-histidine = ADP + protein N-phospho-L-histidine.</text>
        <dbReference type="EC" id="2.7.13.3"/>
    </reaction>
</comment>
<dbReference type="NCBIfam" id="TIGR00229">
    <property type="entry name" value="sensory_box"/>
    <property type="match status" value="3"/>
</dbReference>
<keyword evidence="13" id="KW-0472">Membrane</keyword>
<feature type="domain" description="PAS" evidence="19">
    <location>
        <begin position="564"/>
        <end position="607"/>
    </location>
</feature>
<keyword evidence="5 16" id="KW-0597">Phosphoprotein</keyword>
<dbReference type="InterPro" id="IPR003661">
    <property type="entry name" value="HisK_dim/P_dom"/>
</dbReference>
<dbReference type="InterPro" id="IPR011006">
    <property type="entry name" value="CheY-like_superfamily"/>
</dbReference>
<sequence>MSNYQSALLAMENSELRALLAQKEAEILALKATQTKQHAPTAWPIAHQLDQCLLLMQQVFTALLLSDAHGRITWVNAGFTKMCGLTLEDVLGVEAKLLLGKSLLGTATDAYINHCLAQLLPYEYEVPNPCSTKEGDWIRVKCQPIFDSAGELLFYAGMVEDISVWKQTQVVLTESEQRFRTLIENAPGVLYEWRWNFDGTCQCTYVSPKLQELFGICPDPDQQITDYIHPDDRTRFHESIFQASRRRSNWHFEGRAVVPGQPLRWWRGTAVMSGKDEKGLLYQGILQDITSSTVAQESIRESEQRWRASMTALGNDDWEYDFQKNLLHMSPKYCQLFAYDGQPLHLHSDKEHQGTTPQHKVYETARQTMGAYLRGELPFYSATYRLTDEEGQDMWILSRGMITKRDEHGNPLIATGTHADITEITKTQLALEASTLRLGSTIANLHRAVLLEDENRKVILVNEIFCRLFKLPYTPAQLVGADCVWLAEQIKGEFSNESTFMQQDAGRTTQQGVVVRGEAIAMKDGRTLSRDSTPIYAKNSYIGYLWNYEDITKRRREEDGLKRREEKYRGILENLNLGLVELNLNGEAIFVNDSYCEISGYTKHELLYNTPDQMLLDEANQAMVRDKRHLRAAGISDTYEVPIKTKRGALKWLLVSGAPLYNDEKQIVGSIGVHLDITHQKQLESKLREAKKHAEESAQAKEMFLANMSHEIRTPMNAILGMSQLLSKTPLSTQQNNYLHAISSSAENLLVIINDILDISKIEAGKMAIEKIGFNLSKVCEQVEKTLQYKAEDKGLTLSVQVSQDIPDVLLGDPYRITQVLLNLAGNSIKFTEKGQVSIVCELTGTINEEAVVEFCVSDTGIGIDPAYLKHLFQDFSQEDSSVSRKFGGTGLGLSISQSLVRLMSGSIRIQSEKHRGTISTFSLSLPIGSVADLPRKELTVGSKFIREGLRGKRVLLVEDNEYNRVLAKSFLRQASIEVAEAENGEVAVRMAQEQEFDLILMDVQMPVMNGLEATAQLRKVLGQRLPIIALTANAIRGDNQKCLAAGMNDYLSKPFHEDDLLKIVHEWLLCSSSKQDQAPTLYRPDILKNAAQNDSNFVAFMLRTFLKSSESVLFSMQNALETKDVQILKAAAHKIKPSLAHLQVFQVLAPIEQLESWEGDFDQQSLEPLVEITDTLLRQVMAQITLDLKDSEPNIVKES</sequence>
<keyword evidence="23" id="KW-1185">Reference proteome</keyword>
<dbReference type="InterPro" id="IPR035965">
    <property type="entry name" value="PAS-like_dom_sf"/>
</dbReference>
<evidence type="ECO:0000256" key="8">
    <source>
        <dbReference type="ARBA" id="ARBA00022741"/>
    </source>
</evidence>
<dbReference type="GO" id="GO:0000155">
    <property type="term" value="F:phosphorelay sensor kinase activity"/>
    <property type="evidence" value="ECO:0007669"/>
    <property type="project" value="InterPro"/>
</dbReference>
<keyword evidence="10" id="KW-0067">ATP-binding</keyword>
<evidence type="ECO:0000259" key="19">
    <source>
        <dbReference type="PROSITE" id="PS50112"/>
    </source>
</evidence>
<protein>
    <recommendedName>
        <fullName evidence="3">histidine kinase</fullName>
        <ecNumber evidence="3">2.7.13.3</ecNumber>
    </recommendedName>
</protein>
<keyword evidence="14" id="KW-0131">Cell cycle</keyword>
<dbReference type="CDD" id="cd00130">
    <property type="entry name" value="PAS"/>
    <property type="match status" value="3"/>
</dbReference>
<dbReference type="PROSITE" id="PS50894">
    <property type="entry name" value="HPT"/>
    <property type="match status" value="1"/>
</dbReference>
<accession>A0A238Z9T2</accession>
<evidence type="ECO:0000256" key="11">
    <source>
        <dbReference type="ARBA" id="ARBA00022989"/>
    </source>
</evidence>
<dbReference type="Gene3D" id="3.40.50.2300">
    <property type="match status" value="1"/>
</dbReference>
<dbReference type="SMART" id="SM00086">
    <property type="entry name" value="PAC"/>
    <property type="match status" value="4"/>
</dbReference>
<keyword evidence="7" id="KW-0812">Transmembrane</keyword>
<evidence type="ECO:0000259" key="18">
    <source>
        <dbReference type="PROSITE" id="PS50110"/>
    </source>
</evidence>
<keyword evidence="9" id="KW-0418">Kinase</keyword>
<dbReference type="FunFam" id="3.30.565.10:FF:000010">
    <property type="entry name" value="Sensor histidine kinase RcsC"/>
    <property type="match status" value="1"/>
</dbReference>
<dbReference type="InterPro" id="IPR001789">
    <property type="entry name" value="Sig_transdc_resp-reg_receiver"/>
</dbReference>
<evidence type="ECO:0000313" key="22">
    <source>
        <dbReference type="EMBL" id="SNR79842.1"/>
    </source>
</evidence>
<dbReference type="SUPFAM" id="SSF55874">
    <property type="entry name" value="ATPase domain of HSP90 chaperone/DNA topoisomerase II/histidine kinase"/>
    <property type="match status" value="1"/>
</dbReference>
<dbReference type="InterPro" id="IPR000014">
    <property type="entry name" value="PAS"/>
</dbReference>
<dbReference type="InterPro" id="IPR008207">
    <property type="entry name" value="Sig_transdc_His_kin_Hpt_dom"/>
</dbReference>
<reference evidence="23" key="1">
    <citation type="submission" date="2017-06" db="EMBL/GenBank/DDBJ databases">
        <authorList>
            <person name="Varghese N."/>
            <person name="Submissions S."/>
        </authorList>
    </citation>
    <scope>NUCLEOTIDE SEQUENCE [LARGE SCALE GENOMIC DNA]</scope>
    <source>
        <strain evidence="23">DSM 28041</strain>
    </source>
</reference>
<dbReference type="Pfam" id="PF02518">
    <property type="entry name" value="HATPase_c"/>
    <property type="match status" value="1"/>
</dbReference>
<dbReference type="PROSITE" id="PS50112">
    <property type="entry name" value="PAS"/>
    <property type="match status" value="2"/>
</dbReference>
<feature type="domain" description="PAC" evidence="20">
    <location>
        <begin position="120"/>
        <end position="174"/>
    </location>
</feature>
<dbReference type="InterPro" id="IPR005467">
    <property type="entry name" value="His_kinase_dom"/>
</dbReference>
<dbReference type="InterPro" id="IPR003594">
    <property type="entry name" value="HATPase_dom"/>
</dbReference>
<dbReference type="GO" id="GO:0005886">
    <property type="term" value="C:plasma membrane"/>
    <property type="evidence" value="ECO:0007669"/>
    <property type="project" value="UniProtKB-SubCell"/>
</dbReference>
<gene>
    <name evidence="22" type="ORF">SAMN06269173_10734</name>
</gene>
<feature type="domain" description="HPt" evidence="21">
    <location>
        <begin position="1095"/>
        <end position="1188"/>
    </location>
</feature>
<evidence type="ECO:0000259" key="17">
    <source>
        <dbReference type="PROSITE" id="PS50109"/>
    </source>
</evidence>
<keyword evidence="8" id="KW-0547">Nucleotide-binding</keyword>
<evidence type="ECO:0000256" key="5">
    <source>
        <dbReference type="ARBA" id="ARBA00022553"/>
    </source>
</evidence>
<dbReference type="CDD" id="cd16922">
    <property type="entry name" value="HATPase_EvgS-ArcB-TorS-like"/>
    <property type="match status" value="1"/>
</dbReference>
<dbReference type="PROSITE" id="PS50113">
    <property type="entry name" value="PAC"/>
    <property type="match status" value="3"/>
</dbReference>
<feature type="domain" description="Response regulatory" evidence="18">
    <location>
        <begin position="954"/>
        <end position="1069"/>
    </location>
</feature>
<dbReference type="Gene3D" id="3.30.565.10">
    <property type="entry name" value="Histidine kinase-like ATPase, C-terminal domain"/>
    <property type="match status" value="1"/>
</dbReference>
<dbReference type="EMBL" id="FZNS01000007">
    <property type="protein sequence ID" value="SNR79842.1"/>
    <property type="molecule type" value="Genomic_DNA"/>
</dbReference>
<dbReference type="SMART" id="SM00091">
    <property type="entry name" value="PAS"/>
    <property type="match status" value="5"/>
</dbReference>
<dbReference type="InterPro" id="IPR004358">
    <property type="entry name" value="Sig_transdc_His_kin-like_C"/>
</dbReference>
<dbReference type="SMART" id="SM00387">
    <property type="entry name" value="HATPase_c"/>
    <property type="match status" value="1"/>
</dbReference>
<evidence type="ECO:0000256" key="16">
    <source>
        <dbReference type="PROSITE-ProRule" id="PRU00169"/>
    </source>
</evidence>
<evidence type="ECO:0000256" key="1">
    <source>
        <dbReference type="ARBA" id="ARBA00000085"/>
    </source>
</evidence>
<dbReference type="EC" id="2.7.13.3" evidence="3"/>
<evidence type="ECO:0000256" key="12">
    <source>
        <dbReference type="ARBA" id="ARBA00023012"/>
    </source>
</evidence>
<organism evidence="22 23">
    <name type="scientific">Hymenobacter mucosus</name>
    <dbReference type="NCBI Taxonomy" id="1411120"/>
    <lineage>
        <taxon>Bacteria</taxon>
        <taxon>Pseudomonadati</taxon>
        <taxon>Bacteroidota</taxon>
        <taxon>Cytophagia</taxon>
        <taxon>Cytophagales</taxon>
        <taxon>Hymenobacteraceae</taxon>
        <taxon>Hymenobacter</taxon>
    </lineage>
</organism>
<evidence type="ECO:0000259" key="20">
    <source>
        <dbReference type="PROSITE" id="PS50113"/>
    </source>
</evidence>
<dbReference type="PANTHER" id="PTHR45339">
    <property type="entry name" value="HYBRID SIGNAL TRANSDUCTION HISTIDINE KINASE J"/>
    <property type="match status" value="1"/>
</dbReference>
<evidence type="ECO:0000256" key="14">
    <source>
        <dbReference type="ARBA" id="ARBA00023306"/>
    </source>
</evidence>
<dbReference type="InterPro" id="IPR000700">
    <property type="entry name" value="PAS-assoc_C"/>
</dbReference>
<dbReference type="Pfam" id="PF13426">
    <property type="entry name" value="PAS_9"/>
    <property type="match status" value="3"/>
</dbReference>
<dbReference type="InterPro" id="IPR036641">
    <property type="entry name" value="HPT_dom_sf"/>
</dbReference>
<dbReference type="PRINTS" id="PR00344">
    <property type="entry name" value="BCTRLSENSOR"/>
</dbReference>
<dbReference type="InterPro" id="IPR036890">
    <property type="entry name" value="HATPase_C_sf"/>
</dbReference>
<dbReference type="Gene3D" id="1.20.120.160">
    <property type="entry name" value="HPT domain"/>
    <property type="match status" value="1"/>
</dbReference>
<evidence type="ECO:0000256" key="7">
    <source>
        <dbReference type="ARBA" id="ARBA00022692"/>
    </source>
</evidence>
<feature type="modified residue" description="Phosphohistidine" evidence="15">
    <location>
        <position position="1134"/>
    </location>
</feature>
<dbReference type="CDD" id="cd00082">
    <property type="entry name" value="HisKA"/>
    <property type="match status" value="1"/>
</dbReference>
<keyword evidence="6" id="KW-0808">Transferase</keyword>
<evidence type="ECO:0000256" key="10">
    <source>
        <dbReference type="ARBA" id="ARBA00022840"/>
    </source>
</evidence>
<dbReference type="Gene3D" id="3.30.450.20">
    <property type="entry name" value="PAS domain"/>
    <property type="match status" value="5"/>
</dbReference>
<dbReference type="CDD" id="cd17546">
    <property type="entry name" value="REC_hyHK_CKI1_RcsC-like"/>
    <property type="match status" value="1"/>
</dbReference>
<evidence type="ECO:0000256" key="2">
    <source>
        <dbReference type="ARBA" id="ARBA00004651"/>
    </source>
</evidence>
<proteinExistence type="predicted"/>
<dbReference type="SUPFAM" id="SSF52172">
    <property type="entry name" value="CheY-like"/>
    <property type="match status" value="1"/>
</dbReference>
<evidence type="ECO:0000256" key="4">
    <source>
        <dbReference type="ARBA" id="ARBA00022475"/>
    </source>
</evidence>
<evidence type="ECO:0000313" key="23">
    <source>
        <dbReference type="Proteomes" id="UP000198310"/>
    </source>
</evidence>
<dbReference type="SMART" id="SM00388">
    <property type="entry name" value="HisKA"/>
    <property type="match status" value="1"/>
</dbReference>
<dbReference type="InterPro" id="IPR036097">
    <property type="entry name" value="HisK_dim/P_sf"/>
</dbReference>
<dbReference type="SUPFAM" id="SSF47226">
    <property type="entry name" value="Histidine-containing phosphotransfer domain, HPT domain"/>
    <property type="match status" value="1"/>
</dbReference>
<dbReference type="SUPFAM" id="SSF47384">
    <property type="entry name" value="Homodimeric domain of signal transducing histidine kinase"/>
    <property type="match status" value="1"/>
</dbReference>
<keyword evidence="4" id="KW-1003">Cell membrane</keyword>
<dbReference type="Proteomes" id="UP000198310">
    <property type="component" value="Unassembled WGS sequence"/>
</dbReference>
<feature type="domain" description="PAS" evidence="19">
    <location>
        <begin position="55"/>
        <end position="92"/>
    </location>
</feature>
<evidence type="ECO:0000256" key="9">
    <source>
        <dbReference type="ARBA" id="ARBA00022777"/>
    </source>
</evidence>
<keyword evidence="11" id="KW-1133">Transmembrane helix</keyword>
<dbReference type="AlphaFoldDB" id="A0A238Z9T2"/>
<feature type="modified residue" description="4-aspartylphosphate" evidence="16">
    <location>
        <position position="1003"/>
    </location>
</feature>
<dbReference type="FunFam" id="1.10.287.130:FF:000038">
    <property type="entry name" value="Sensory transduction histidine kinase"/>
    <property type="match status" value="1"/>
</dbReference>
<dbReference type="PROSITE" id="PS50110">
    <property type="entry name" value="RESPONSE_REGULATORY"/>
    <property type="match status" value="1"/>
</dbReference>
<dbReference type="SUPFAM" id="SSF55785">
    <property type="entry name" value="PYP-like sensor domain (PAS domain)"/>
    <property type="match status" value="5"/>
</dbReference>
<feature type="domain" description="PAC" evidence="20">
    <location>
        <begin position="637"/>
        <end position="689"/>
    </location>
</feature>
<dbReference type="PROSITE" id="PS50109">
    <property type="entry name" value="HIS_KIN"/>
    <property type="match status" value="1"/>
</dbReference>
<dbReference type="Pfam" id="PF00512">
    <property type="entry name" value="HisKA"/>
    <property type="match status" value="1"/>
</dbReference>
<comment type="subcellular location">
    <subcellularLocation>
        <location evidence="2">Cell membrane</location>
        <topology evidence="2">Multi-pass membrane protein</topology>
    </subcellularLocation>
</comment>
<evidence type="ECO:0000256" key="15">
    <source>
        <dbReference type="PROSITE-ProRule" id="PRU00110"/>
    </source>
</evidence>
<name>A0A238Z9T2_9BACT</name>
<dbReference type="InterPro" id="IPR001610">
    <property type="entry name" value="PAC"/>
</dbReference>
<dbReference type="Gene3D" id="1.10.287.130">
    <property type="match status" value="1"/>
</dbReference>
<dbReference type="PANTHER" id="PTHR45339:SF1">
    <property type="entry name" value="HYBRID SIGNAL TRANSDUCTION HISTIDINE KINASE J"/>
    <property type="match status" value="1"/>
</dbReference>
<dbReference type="Pfam" id="PF00072">
    <property type="entry name" value="Response_reg"/>
    <property type="match status" value="1"/>
</dbReference>
<feature type="domain" description="Histidine kinase" evidence="17">
    <location>
        <begin position="707"/>
        <end position="930"/>
    </location>
</feature>
<dbReference type="SMART" id="SM00448">
    <property type="entry name" value="REC"/>
    <property type="match status" value="1"/>
</dbReference>
<dbReference type="GO" id="GO:0005524">
    <property type="term" value="F:ATP binding"/>
    <property type="evidence" value="ECO:0007669"/>
    <property type="project" value="UniProtKB-KW"/>
</dbReference>
<keyword evidence="12" id="KW-0902">Two-component regulatory system</keyword>
<feature type="domain" description="PAC" evidence="20">
    <location>
        <begin position="380"/>
        <end position="433"/>
    </location>
</feature>